<keyword evidence="5 10" id="KW-0479">Metal-binding</keyword>
<evidence type="ECO:0000256" key="4">
    <source>
        <dbReference type="ARBA" id="ARBA00022679"/>
    </source>
</evidence>
<feature type="binding site" evidence="11">
    <location>
        <position position="144"/>
    </location>
    <ligand>
        <name>Mg(2+)</name>
        <dbReference type="ChEBI" id="CHEBI:18420"/>
    </ligand>
</feature>
<feature type="binding site" evidence="11">
    <location>
        <position position="263"/>
    </location>
    <ligand>
        <name>Mg(2+)</name>
        <dbReference type="ChEBI" id="CHEBI:18420"/>
    </ligand>
</feature>
<gene>
    <name evidence="12" type="primary">apbE</name>
    <name evidence="12" type="ORF">LCIT_09340</name>
</gene>
<keyword evidence="3 10" id="KW-0285">Flavoprotein</keyword>
<sequence>MIKQSFKALGTKINLTIFDDVSDYILVETRRLVTNYENRLTVNRDHSEVVSINQNAGIRPVKVSMDTFFLIQQAVQASQLGLGFNVAIGPLVKLWQIGFEGAHKPEKKAIEAVITQINPENIILNKAQCSVFLTKKGMALDLGGIAKGYIADCIKTIWLKNHIKSGIIDLGGNILLVGQHLSDNQAWRIGIQNPSDLRHKVVGYIRTSACAIGTSGIYERRLIVGNRTYHHMFDSQTGFPIENSLASVTIVSKLSIDGEIWSTIAFYQGLEAGKRLVESLPNIEAIFITKQNEVVLTSGLIQRFDSVR</sequence>
<reference evidence="12 13" key="1">
    <citation type="submission" date="2019-04" db="EMBL/GenBank/DDBJ databases">
        <title>A pseudo-fructophilic Leuconostoc citreum strain F192-5 isolated from peel of satsuma mandarin: the first report for isolation and characterization of strain-dependent fructophilic-like characteristics.</title>
        <authorList>
            <person name="Maeno S."/>
            <person name="Tanizawa Y."/>
            <person name="Kajikawa A."/>
            <person name="Kanesaki Y."/>
            <person name="Kubota E."/>
            <person name="Arita M."/>
            <person name="Leon D."/>
            <person name="Endo A."/>
        </authorList>
    </citation>
    <scope>NUCLEOTIDE SEQUENCE [LARGE SCALE GENOMIC DNA]</scope>
    <source>
        <strain evidence="12 13">F192-5</strain>
    </source>
</reference>
<evidence type="ECO:0000256" key="10">
    <source>
        <dbReference type="PIRNR" id="PIRNR006268"/>
    </source>
</evidence>
<evidence type="ECO:0000256" key="11">
    <source>
        <dbReference type="PIRSR" id="PIRSR006268-2"/>
    </source>
</evidence>
<dbReference type="AlphaFoldDB" id="A0A5A5U133"/>
<name>A0A5A5U133_LEUCI</name>
<comment type="cofactor">
    <cofactor evidence="11">
        <name>Mg(2+)</name>
        <dbReference type="ChEBI" id="CHEBI:18420"/>
    </cofactor>
    <cofactor evidence="11">
        <name>Mn(2+)</name>
        <dbReference type="ChEBI" id="CHEBI:29035"/>
    </cofactor>
    <text evidence="11">Magnesium. Can also use manganese.</text>
</comment>
<evidence type="ECO:0000256" key="2">
    <source>
        <dbReference type="ARBA" id="ARBA00016337"/>
    </source>
</evidence>
<evidence type="ECO:0000256" key="5">
    <source>
        <dbReference type="ARBA" id="ARBA00022723"/>
    </source>
</evidence>
<dbReference type="Proteomes" id="UP000323274">
    <property type="component" value="Unassembled WGS sequence"/>
</dbReference>
<dbReference type="Pfam" id="PF02424">
    <property type="entry name" value="ApbE"/>
    <property type="match status" value="1"/>
</dbReference>
<dbReference type="InterPro" id="IPR003374">
    <property type="entry name" value="ApbE-like_sf"/>
</dbReference>
<evidence type="ECO:0000256" key="9">
    <source>
        <dbReference type="ARBA" id="ARBA00048540"/>
    </source>
</evidence>
<dbReference type="GO" id="GO:0046872">
    <property type="term" value="F:metal ion binding"/>
    <property type="evidence" value="ECO:0007669"/>
    <property type="project" value="UniProtKB-UniRule"/>
</dbReference>
<evidence type="ECO:0000256" key="1">
    <source>
        <dbReference type="ARBA" id="ARBA00011955"/>
    </source>
</evidence>
<accession>A0A5A5U133</accession>
<organism evidence="12 13">
    <name type="scientific">Leuconostoc citreum</name>
    <dbReference type="NCBI Taxonomy" id="33964"/>
    <lineage>
        <taxon>Bacteria</taxon>
        <taxon>Bacillati</taxon>
        <taxon>Bacillota</taxon>
        <taxon>Bacilli</taxon>
        <taxon>Lactobacillales</taxon>
        <taxon>Lactobacillaceae</taxon>
        <taxon>Leuconostoc</taxon>
    </lineage>
</organism>
<evidence type="ECO:0000256" key="7">
    <source>
        <dbReference type="ARBA" id="ARBA00022842"/>
    </source>
</evidence>
<dbReference type="RefSeq" id="WP_099045024.1">
    <property type="nucleotide sequence ID" value="NZ_BJJW01000006.1"/>
</dbReference>
<protein>
    <recommendedName>
        <fullName evidence="2 10">FAD:protein FMN transferase</fullName>
        <ecNumber evidence="1 10">2.7.1.180</ecNumber>
    </recommendedName>
    <alternativeName>
        <fullName evidence="8 10">Flavin transferase</fullName>
    </alternativeName>
</protein>
<evidence type="ECO:0000313" key="12">
    <source>
        <dbReference type="EMBL" id="GDZ83692.1"/>
    </source>
</evidence>
<dbReference type="EC" id="2.7.1.180" evidence="1 10"/>
<dbReference type="InterPro" id="IPR024932">
    <property type="entry name" value="ApbE"/>
</dbReference>
<evidence type="ECO:0000256" key="8">
    <source>
        <dbReference type="ARBA" id="ARBA00031306"/>
    </source>
</evidence>
<keyword evidence="6 10" id="KW-0274">FAD</keyword>
<evidence type="ECO:0000313" key="13">
    <source>
        <dbReference type="Proteomes" id="UP000323274"/>
    </source>
</evidence>
<comment type="catalytic activity">
    <reaction evidence="9 10">
        <text>L-threonyl-[protein] + FAD = FMN-L-threonyl-[protein] + AMP + H(+)</text>
        <dbReference type="Rhea" id="RHEA:36847"/>
        <dbReference type="Rhea" id="RHEA-COMP:11060"/>
        <dbReference type="Rhea" id="RHEA-COMP:11061"/>
        <dbReference type="ChEBI" id="CHEBI:15378"/>
        <dbReference type="ChEBI" id="CHEBI:30013"/>
        <dbReference type="ChEBI" id="CHEBI:57692"/>
        <dbReference type="ChEBI" id="CHEBI:74257"/>
        <dbReference type="ChEBI" id="CHEBI:456215"/>
        <dbReference type="EC" id="2.7.1.180"/>
    </reaction>
</comment>
<evidence type="ECO:0000256" key="6">
    <source>
        <dbReference type="ARBA" id="ARBA00022827"/>
    </source>
</evidence>
<evidence type="ECO:0000256" key="3">
    <source>
        <dbReference type="ARBA" id="ARBA00022630"/>
    </source>
</evidence>
<dbReference type="PANTHER" id="PTHR30040">
    <property type="entry name" value="THIAMINE BIOSYNTHESIS LIPOPROTEIN APBE"/>
    <property type="match status" value="1"/>
</dbReference>
<dbReference type="PIRSF" id="PIRSF006268">
    <property type="entry name" value="ApbE"/>
    <property type="match status" value="1"/>
</dbReference>
<dbReference type="GO" id="GO:0016740">
    <property type="term" value="F:transferase activity"/>
    <property type="evidence" value="ECO:0007669"/>
    <property type="project" value="UniProtKB-UniRule"/>
</dbReference>
<dbReference type="Gene3D" id="3.10.520.10">
    <property type="entry name" value="ApbE-like domains"/>
    <property type="match status" value="1"/>
</dbReference>
<dbReference type="SUPFAM" id="SSF143631">
    <property type="entry name" value="ApbE-like"/>
    <property type="match status" value="1"/>
</dbReference>
<keyword evidence="7 10" id="KW-0460">Magnesium</keyword>
<comment type="similarity">
    <text evidence="10">Belongs to the ApbE family.</text>
</comment>
<dbReference type="EMBL" id="BJJW01000006">
    <property type="protein sequence ID" value="GDZ83692.1"/>
    <property type="molecule type" value="Genomic_DNA"/>
</dbReference>
<proteinExistence type="inferred from homology"/>
<dbReference type="PANTHER" id="PTHR30040:SF2">
    <property type="entry name" value="FAD:PROTEIN FMN TRANSFERASE"/>
    <property type="match status" value="1"/>
</dbReference>
<comment type="caution">
    <text evidence="12">The sequence shown here is derived from an EMBL/GenBank/DDBJ whole genome shotgun (WGS) entry which is preliminary data.</text>
</comment>
<keyword evidence="4 10" id="KW-0808">Transferase</keyword>